<proteinExistence type="predicted"/>
<protein>
    <submittedName>
        <fullName evidence="1">Uncharacterized protein</fullName>
    </submittedName>
</protein>
<evidence type="ECO:0000313" key="1">
    <source>
        <dbReference type="EMBL" id="JAH41107.1"/>
    </source>
</evidence>
<accession>A0A0E9SIN6</accession>
<reference evidence="1" key="2">
    <citation type="journal article" date="2015" name="Fish Shellfish Immunol.">
        <title>Early steps in the European eel (Anguilla anguilla)-Vibrio vulnificus interaction in the gills: Role of the RtxA13 toxin.</title>
        <authorList>
            <person name="Callol A."/>
            <person name="Pajuelo D."/>
            <person name="Ebbesson L."/>
            <person name="Teles M."/>
            <person name="MacKenzie S."/>
            <person name="Amaro C."/>
        </authorList>
    </citation>
    <scope>NUCLEOTIDE SEQUENCE</scope>
</reference>
<dbReference type="EMBL" id="GBXM01067470">
    <property type="protein sequence ID" value="JAH41107.1"/>
    <property type="molecule type" value="Transcribed_RNA"/>
</dbReference>
<name>A0A0E9SIN6_ANGAN</name>
<organism evidence="1">
    <name type="scientific">Anguilla anguilla</name>
    <name type="common">European freshwater eel</name>
    <name type="synonym">Muraena anguilla</name>
    <dbReference type="NCBI Taxonomy" id="7936"/>
    <lineage>
        <taxon>Eukaryota</taxon>
        <taxon>Metazoa</taxon>
        <taxon>Chordata</taxon>
        <taxon>Craniata</taxon>
        <taxon>Vertebrata</taxon>
        <taxon>Euteleostomi</taxon>
        <taxon>Actinopterygii</taxon>
        <taxon>Neopterygii</taxon>
        <taxon>Teleostei</taxon>
        <taxon>Anguilliformes</taxon>
        <taxon>Anguillidae</taxon>
        <taxon>Anguilla</taxon>
    </lineage>
</organism>
<sequence length="19" mass="2084">MNAAAEVFLNPLSHQAHPH</sequence>
<dbReference type="AlphaFoldDB" id="A0A0E9SIN6"/>
<reference evidence="1" key="1">
    <citation type="submission" date="2014-11" db="EMBL/GenBank/DDBJ databases">
        <authorList>
            <person name="Amaro Gonzalez C."/>
        </authorList>
    </citation>
    <scope>NUCLEOTIDE SEQUENCE</scope>
</reference>